<evidence type="ECO:0000313" key="1">
    <source>
        <dbReference type="EMBL" id="EKT85991.1"/>
    </source>
</evidence>
<gene>
    <name evidence="1" type="ORF">LSS_14662</name>
</gene>
<dbReference type="KEGG" id="lst:LSS_14662"/>
<protein>
    <submittedName>
        <fullName evidence="1">Uncharacterized protein</fullName>
    </submittedName>
</protein>
<dbReference type="AlphaFoldDB" id="K8XYS7"/>
<proteinExistence type="predicted"/>
<dbReference type="PATRIC" id="fig|758847.3.peg.3068"/>
<dbReference type="Proteomes" id="UP000035800">
    <property type="component" value="Chromosome I"/>
</dbReference>
<sequence length="47" mass="5397">MQVSRLIKKTNRRRKVLRFAGIVGEILNLSGNRNILSLSSVSVFLRR</sequence>
<reference evidence="1 2" key="2">
    <citation type="journal article" date="2014" name="Emerg. Microbes Infect.">
        <title>Potential impact on kidney infection: a whole-genome analysis of Leptospira santarosai serovar Shermani.</title>
        <authorList>
            <person name="Chou L.F."/>
            <person name="Chen T.W."/>
            <person name="Ko Y.C."/>
            <person name="Pan M.J."/>
            <person name="Tian Y.C."/>
            <person name="Chiu C.H."/>
            <person name="Tang P."/>
            <person name="Hung C.C."/>
            <person name="Yang C.W."/>
        </authorList>
    </citation>
    <scope>NUCLEOTIDE SEQUENCE</scope>
    <source>
        <strain evidence="1 2">LT 821</strain>
    </source>
</reference>
<name>K8XYS7_9LEPT</name>
<dbReference type="EMBL" id="CP006694">
    <property type="protein sequence ID" value="EKT85991.1"/>
    <property type="molecule type" value="Genomic_DNA"/>
</dbReference>
<accession>K8XYS7</accession>
<organism evidence="1 2">
    <name type="scientific">Leptospira santarosai serovar Shermani str. LT 821</name>
    <dbReference type="NCBI Taxonomy" id="758847"/>
    <lineage>
        <taxon>Bacteria</taxon>
        <taxon>Pseudomonadati</taxon>
        <taxon>Spirochaetota</taxon>
        <taxon>Spirochaetia</taxon>
        <taxon>Leptospirales</taxon>
        <taxon>Leptospiraceae</taxon>
        <taxon>Leptospira</taxon>
    </lineage>
</organism>
<reference evidence="1 2" key="1">
    <citation type="journal article" date="2012" name="Gene">
        <title>Sequence of Leptospira santarosai serovar Shermani genome and prediction of virulence-associated genes.</title>
        <authorList>
            <person name="Chou L.F."/>
            <person name="Chen Y.T."/>
            <person name="Lu C.W."/>
            <person name="Ko Y.C."/>
            <person name="Tang C.Y."/>
            <person name="Pan M.J."/>
            <person name="Tian Y.C."/>
            <person name="Chiu C.H."/>
            <person name="Hung C.C."/>
            <person name="Yang C.W."/>
        </authorList>
    </citation>
    <scope>NUCLEOTIDE SEQUENCE [LARGE SCALE GENOMIC DNA]</scope>
    <source>
        <strain evidence="1">LT 821</strain>
    </source>
</reference>
<evidence type="ECO:0000313" key="2">
    <source>
        <dbReference type="Proteomes" id="UP000035800"/>
    </source>
</evidence>